<protein>
    <submittedName>
        <fullName evidence="1">Uncharacterized protein</fullName>
    </submittedName>
</protein>
<organism evidence="1 2">
    <name type="scientific">Oedothorax gibbosus</name>
    <dbReference type="NCBI Taxonomy" id="931172"/>
    <lineage>
        <taxon>Eukaryota</taxon>
        <taxon>Metazoa</taxon>
        <taxon>Ecdysozoa</taxon>
        <taxon>Arthropoda</taxon>
        <taxon>Chelicerata</taxon>
        <taxon>Arachnida</taxon>
        <taxon>Araneae</taxon>
        <taxon>Araneomorphae</taxon>
        <taxon>Entelegynae</taxon>
        <taxon>Araneoidea</taxon>
        <taxon>Linyphiidae</taxon>
        <taxon>Erigoninae</taxon>
        <taxon>Oedothorax</taxon>
    </lineage>
</organism>
<reference evidence="1 2" key="1">
    <citation type="journal article" date="2022" name="Nat. Ecol. Evol.">
        <title>A masculinizing supergene underlies an exaggerated male reproductive morph in a spider.</title>
        <authorList>
            <person name="Hendrickx F."/>
            <person name="De Corte Z."/>
            <person name="Sonet G."/>
            <person name="Van Belleghem S.M."/>
            <person name="Kostlbacher S."/>
            <person name="Vangestel C."/>
        </authorList>
    </citation>
    <scope>NUCLEOTIDE SEQUENCE [LARGE SCALE GENOMIC DNA]</scope>
    <source>
        <strain evidence="1">W744_W776</strain>
    </source>
</reference>
<evidence type="ECO:0000313" key="2">
    <source>
        <dbReference type="Proteomes" id="UP000827092"/>
    </source>
</evidence>
<dbReference type="EMBL" id="JAFNEN010000015">
    <property type="protein sequence ID" value="KAG8200461.1"/>
    <property type="molecule type" value="Genomic_DNA"/>
</dbReference>
<name>A0AAV6VXH4_9ARAC</name>
<gene>
    <name evidence="1" type="ORF">JTE90_000542</name>
</gene>
<keyword evidence="2" id="KW-1185">Reference proteome</keyword>
<accession>A0AAV6VXH4</accession>
<dbReference type="Proteomes" id="UP000827092">
    <property type="component" value="Unassembled WGS sequence"/>
</dbReference>
<sequence length="68" mass="7390">MGKTVDLGYPVAIVTIPLCQAVFPTVHFTKGQCLLGRDSPDMYGDRTLMAGPVACKQPKLRPRAWGKS</sequence>
<dbReference type="AlphaFoldDB" id="A0AAV6VXH4"/>
<comment type="caution">
    <text evidence="1">The sequence shown here is derived from an EMBL/GenBank/DDBJ whole genome shotgun (WGS) entry which is preliminary data.</text>
</comment>
<evidence type="ECO:0000313" key="1">
    <source>
        <dbReference type="EMBL" id="KAG8200461.1"/>
    </source>
</evidence>
<proteinExistence type="predicted"/>